<dbReference type="EMBL" id="ML987193">
    <property type="protein sequence ID" value="KAF2251251.1"/>
    <property type="molecule type" value="Genomic_DNA"/>
</dbReference>
<dbReference type="AlphaFoldDB" id="A0A6A6ILE3"/>
<keyword evidence="1" id="KW-1133">Transmembrane helix</keyword>
<protein>
    <submittedName>
        <fullName evidence="2">Uncharacterized protein</fullName>
    </submittedName>
</protein>
<dbReference type="RefSeq" id="XP_033686255.1">
    <property type="nucleotide sequence ID" value="XM_033833126.1"/>
</dbReference>
<sequence length="113" mass="12077">MPPSTRSPLPTLLLTEAVLKLLGGAIFFLSPTSVLKNLASQPYSPASLSLIRSLGTQTIAFSVPLFLSARSDAKSVGSRRIVYWGLLAREGVLALGYVLLSLSTNLYNPVSWA</sequence>
<keyword evidence="1" id="KW-0812">Transmembrane</keyword>
<keyword evidence="3" id="KW-1185">Reference proteome</keyword>
<feature type="transmembrane region" description="Helical" evidence="1">
    <location>
        <begin position="81"/>
        <end position="100"/>
    </location>
</feature>
<organism evidence="2 3">
    <name type="scientific">Trematosphaeria pertusa</name>
    <dbReference type="NCBI Taxonomy" id="390896"/>
    <lineage>
        <taxon>Eukaryota</taxon>
        <taxon>Fungi</taxon>
        <taxon>Dikarya</taxon>
        <taxon>Ascomycota</taxon>
        <taxon>Pezizomycotina</taxon>
        <taxon>Dothideomycetes</taxon>
        <taxon>Pleosporomycetidae</taxon>
        <taxon>Pleosporales</taxon>
        <taxon>Massarineae</taxon>
        <taxon>Trematosphaeriaceae</taxon>
        <taxon>Trematosphaeria</taxon>
    </lineage>
</organism>
<evidence type="ECO:0000313" key="2">
    <source>
        <dbReference type="EMBL" id="KAF2251251.1"/>
    </source>
</evidence>
<keyword evidence="1" id="KW-0472">Membrane</keyword>
<evidence type="ECO:0000313" key="3">
    <source>
        <dbReference type="Proteomes" id="UP000800094"/>
    </source>
</evidence>
<feature type="transmembrane region" description="Helical" evidence="1">
    <location>
        <begin position="12"/>
        <end position="30"/>
    </location>
</feature>
<evidence type="ECO:0000256" key="1">
    <source>
        <dbReference type="SAM" id="Phobius"/>
    </source>
</evidence>
<proteinExistence type="predicted"/>
<name>A0A6A6ILE3_9PLEO</name>
<feature type="transmembrane region" description="Helical" evidence="1">
    <location>
        <begin position="50"/>
        <end position="69"/>
    </location>
</feature>
<accession>A0A6A6ILE3</accession>
<dbReference type="GeneID" id="54586456"/>
<gene>
    <name evidence="2" type="ORF">BU26DRAFT_563193</name>
</gene>
<reference evidence="2" key="1">
    <citation type="journal article" date="2020" name="Stud. Mycol.">
        <title>101 Dothideomycetes genomes: a test case for predicting lifestyles and emergence of pathogens.</title>
        <authorList>
            <person name="Haridas S."/>
            <person name="Albert R."/>
            <person name="Binder M."/>
            <person name="Bloem J."/>
            <person name="Labutti K."/>
            <person name="Salamov A."/>
            <person name="Andreopoulos B."/>
            <person name="Baker S."/>
            <person name="Barry K."/>
            <person name="Bills G."/>
            <person name="Bluhm B."/>
            <person name="Cannon C."/>
            <person name="Castanera R."/>
            <person name="Culley D."/>
            <person name="Daum C."/>
            <person name="Ezra D."/>
            <person name="Gonzalez J."/>
            <person name="Henrissat B."/>
            <person name="Kuo A."/>
            <person name="Liang C."/>
            <person name="Lipzen A."/>
            <person name="Lutzoni F."/>
            <person name="Magnuson J."/>
            <person name="Mondo S."/>
            <person name="Nolan M."/>
            <person name="Ohm R."/>
            <person name="Pangilinan J."/>
            <person name="Park H.-J."/>
            <person name="Ramirez L."/>
            <person name="Alfaro M."/>
            <person name="Sun H."/>
            <person name="Tritt A."/>
            <person name="Yoshinaga Y."/>
            <person name="Zwiers L.-H."/>
            <person name="Turgeon B."/>
            <person name="Goodwin S."/>
            <person name="Spatafora J."/>
            <person name="Crous P."/>
            <person name="Grigoriev I."/>
        </authorList>
    </citation>
    <scope>NUCLEOTIDE SEQUENCE</scope>
    <source>
        <strain evidence="2">CBS 122368</strain>
    </source>
</reference>
<dbReference type="OrthoDB" id="4731394at2759"/>
<dbReference type="Proteomes" id="UP000800094">
    <property type="component" value="Unassembled WGS sequence"/>
</dbReference>